<comment type="caution">
    <text evidence="3">The sequence shown here is derived from an EMBL/GenBank/DDBJ whole genome shotgun (WGS) entry which is preliminary data.</text>
</comment>
<evidence type="ECO:0000259" key="2">
    <source>
        <dbReference type="PROSITE" id="PS50110"/>
    </source>
</evidence>
<organism evidence="3 4">
    <name type="scientific">Paraburkholderia bryophila</name>
    <dbReference type="NCBI Taxonomy" id="420952"/>
    <lineage>
        <taxon>Bacteria</taxon>
        <taxon>Pseudomonadati</taxon>
        <taxon>Pseudomonadota</taxon>
        <taxon>Betaproteobacteria</taxon>
        <taxon>Burkholderiales</taxon>
        <taxon>Burkholderiaceae</taxon>
        <taxon>Paraburkholderia</taxon>
    </lineage>
</organism>
<evidence type="ECO:0000313" key="4">
    <source>
        <dbReference type="Proteomes" id="UP000248918"/>
    </source>
</evidence>
<dbReference type="PROSITE" id="PS50110">
    <property type="entry name" value="RESPONSE_REGULATORY"/>
    <property type="match status" value="1"/>
</dbReference>
<proteinExistence type="predicted"/>
<evidence type="ECO:0000313" key="3">
    <source>
        <dbReference type="EMBL" id="RAS19424.1"/>
    </source>
</evidence>
<dbReference type="SUPFAM" id="SSF52172">
    <property type="entry name" value="CheY-like"/>
    <property type="match status" value="1"/>
</dbReference>
<dbReference type="GO" id="GO:0000160">
    <property type="term" value="P:phosphorelay signal transduction system"/>
    <property type="evidence" value="ECO:0007669"/>
    <property type="project" value="InterPro"/>
</dbReference>
<comment type="caution">
    <text evidence="1">Lacks conserved residue(s) required for the propagation of feature annotation.</text>
</comment>
<accession>A0A329BKB3</accession>
<protein>
    <recommendedName>
        <fullName evidence="2">Response regulatory domain-containing protein</fullName>
    </recommendedName>
</protein>
<dbReference type="AlphaFoldDB" id="A0A329BKB3"/>
<dbReference type="Proteomes" id="UP000248918">
    <property type="component" value="Unassembled WGS sequence"/>
</dbReference>
<feature type="domain" description="Response regulatory" evidence="2">
    <location>
        <begin position="1"/>
        <end position="72"/>
    </location>
</feature>
<reference evidence="3 4" key="1">
    <citation type="submission" date="2018-06" db="EMBL/GenBank/DDBJ databases">
        <title>Genomic Encyclopedia of Type Strains, Phase III (KMG-III): the genomes of soil and plant-associated and newly described type strains.</title>
        <authorList>
            <person name="Whitman W."/>
        </authorList>
    </citation>
    <scope>NUCLEOTIDE SEQUENCE [LARGE SCALE GENOMIC DNA]</scope>
    <source>
        <strain evidence="3 4">LMG 23644</strain>
    </source>
</reference>
<sequence length="79" mass="8657">MTYLAQAVCLGDVERGTGAKCVGVRPPPEPCWSRTAYGQATDRERSHEAGFDHRLVKPVSSEEIRQVSAARFPGGRREA</sequence>
<dbReference type="InterPro" id="IPR011006">
    <property type="entry name" value="CheY-like_superfamily"/>
</dbReference>
<dbReference type="InterPro" id="IPR001789">
    <property type="entry name" value="Sig_transdc_resp-reg_receiver"/>
</dbReference>
<gene>
    <name evidence="3" type="ORF">BX591_14234</name>
</gene>
<dbReference type="RefSeq" id="WP_176343151.1">
    <property type="nucleotide sequence ID" value="NZ_CADFFP010000041.1"/>
</dbReference>
<dbReference type="EMBL" id="QLTK01000042">
    <property type="protein sequence ID" value="RAS19424.1"/>
    <property type="molecule type" value="Genomic_DNA"/>
</dbReference>
<name>A0A329BKB3_9BURK</name>
<evidence type="ECO:0000256" key="1">
    <source>
        <dbReference type="PROSITE-ProRule" id="PRU00169"/>
    </source>
</evidence>